<dbReference type="PROSITE" id="PS50088">
    <property type="entry name" value="ANK_REPEAT"/>
    <property type="match status" value="3"/>
</dbReference>
<dbReference type="InterPro" id="IPR036770">
    <property type="entry name" value="Ankyrin_rpt-contain_sf"/>
</dbReference>
<feature type="repeat" description="ANK" evidence="3">
    <location>
        <begin position="68"/>
        <end position="100"/>
    </location>
</feature>
<dbReference type="OrthoDB" id="539213at2759"/>
<evidence type="ECO:0000256" key="3">
    <source>
        <dbReference type="PROSITE-ProRule" id="PRU00023"/>
    </source>
</evidence>
<keyword evidence="6" id="KW-1185">Reference proteome</keyword>
<sequence>MATADQHHLHHNQQHGDHQCNCSKSTTASQSLDELEFERGIWTAAIDNDESKLRSLIDRGQLHAKDNSGYTALHYAARSGHLSICRILLDAGISIDEQTHGGVTALHRAAMMGHIDIVNLLLARKANPSVQDSDGKTALHRAAEKSHLEVCRSLLQRDGSNLATIRDCKGKVPLELVPERSSQRIELLELFNNVL</sequence>
<dbReference type="EnsemblMetazoa" id="AAEL026310-RA">
    <property type="protein sequence ID" value="AAEL026310-PA"/>
    <property type="gene ID" value="AAEL026310"/>
</dbReference>
<protein>
    <recommendedName>
        <fullName evidence="7">Ankyrin repeat domain-containing protein 39</fullName>
    </recommendedName>
</protein>
<feature type="region of interest" description="Disordered" evidence="4">
    <location>
        <begin position="1"/>
        <end position="25"/>
    </location>
</feature>
<dbReference type="PANTHER" id="PTHR24198">
    <property type="entry name" value="ANKYRIN REPEAT AND PROTEIN KINASE DOMAIN-CONTAINING PROTEIN"/>
    <property type="match status" value="1"/>
</dbReference>
<accession>A0A903VQ24</accession>
<keyword evidence="1" id="KW-0677">Repeat</keyword>
<dbReference type="Pfam" id="PF12796">
    <property type="entry name" value="Ank_2"/>
    <property type="match status" value="1"/>
</dbReference>
<evidence type="ECO:0000313" key="6">
    <source>
        <dbReference type="Proteomes" id="UP000008820"/>
    </source>
</evidence>
<dbReference type="SUPFAM" id="SSF48403">
    <property type="entry name" value="Ankyrin repeat"/>
    <property type="match status" value="1"/>
</dbReference>
<evidence type="ECO:0008006" key="7">
    <source>
        <dbReference type="Google" id="ProtNLM"/>
    </source>
</evidence>
<dbReference type="Proteomes" id="UP000008820">
    <property type="component" value="Chromosome 2"/>
</dbReference>
<dbReference type="SMART" id="SM00248">
    <property type="entry name" value="ANK"/>
    <property type="match status" value="3"/>
</dbReference>
<dbReference type="Pfam" id="PF00023">
    <property type="entry name" value="Ank"/>
    <property type="match status" value="1"/>
</dbReference>
<evidence type="ECO:0000313" key="5">
    <source>
        <dbReference type="EnsemblMetazoa" id="AAEL026310-PA"/>
    </source>
</evidence>
<feature type="repeat" description="ANK" evidence="3">
    <location>
        <begin position="101"/>
        <end position="133"/>
    </location>
</feature>
<dbReference type="PRINTS" id="PR01415">
    <property type="entry name" value="ANKYRIN"/>
</dbReference>
<evidence type="ECO:0000256" key="1">
    <source>
        <dbReference type="ARBA" id="ARBA00022737"/>
    </source>
</evidence>
<organism evidence="5 6">
    <name type="scientific">Aedes aegypti</name>
    <name type="common">Yellowfever mosquito</name>
    <name type="synonym">Culex aegypti</name>
    <dbReference type="NCBI Taxonomy" id="7159"/>
    <lineage>
        <taxon>Eukaryota</taxon>
        <taxon>Metazoa</taxon>
        <taxon>Ecdysozoa</taxon>
        <taxon>Arthropoda</taxon>
        <taxon>Hexapoda</taxon>
        <taxon>Insecta</taxon>
        <taxon>Pterygota</taxon>
        <taxon>Neoptera</taxon>
        <taxon>Endopterygota</taxon>
        <taxon>Diptera</taxon>
        <taxon>Nematocera</taxon>
        <taxon>Culicoidea</taxon>
        <taxon>Culicidae</taxon>
        <taxon>Culicinae</taxon>
        <taxon>Aedini</taxon>
        <taxon>Aedes</taxon>
        <taxon>Stegomyia</taxon>
    </lineage>
</organism>
<name>A0A903VQ24_AEDAE</name>
<reference evidence="5" key="2">
    <citation type="submission" date="2022-10" db="UniProtKB">
        <authorList>
            <consortium name="EnsemblMetazoa"/>
        </authorList>
    </citation>
    <scope>IDENTIFICATION</scope>
    <source>
        <strain evidence="5">LVP_AGWG</strain>
    </source>
</reference>
<dbReference type="AlphaFoldDB" id="A0A903VQ24"/>
<gene>
    <name evidence="5" type="primary">110673993</name>
</gene>
<evidence type="ECO:0000256" key="2">
    <source>
        <dbReference type="ARBA" id="ARBA00023043"/>
    </source>
</evidence>
<dbReference type="InterPro" id="IPR002110">
    <property type="entry name" value="Ankyrin_rpt"/>
</dbReference>
<reference evidence="5 6" key="1">
    <citation type="submission" date="2017-06" db="EMBL/GenBank/DDBJ databases">
        <title>Aedes aegypti genome working group (AGWG) sequencing and assembly.</title>
        <authorList>
            <consortium name="Aedes aegypti Genome Working Group (AGWG)"/>
            <person name="Matthews B.J."/>
        </authorList>
    </citation>
    <scope>NUCLEOTIDE SEQUENCE [LARGE SCALE GENOMIC DNA]</scope>
    <source>
        <strain evidence="5 6">LVP_AGWG</strain>
    </source>
</reference>
<dbReference type="PANTHER" id="PTHR24198:SF165">
    <property type="entry name" value="ANKYRIN REPEAT-CONTAINING PROTEIN-RELATED"/>
    <property type="match status" value="1"/>
</dbReference>
<evidence type="ECO:0000256" key="4">
    <source>
        <dbReference type="SAM" id="MobiDB-lite"/>
    </source>
</evidence>
<dbReference type="Gene3D" id="1.25.40.20">
    <property type="entry name" value="Ankyrin repeat-containing domain"/>
    <property type="match status" value="1"/>
</dbReference>
<feature type="repeat" description="ANK" evidence="3">
    <location>
        <begin position="134"/>
        <end position="157"/>
    </location>
</feature>
<keyword evidence="2 3" id="KW-0040">ANK repeat</keyword>
<dbReference type="PROSITE" id="PS50297">
    <property type="entry name" value="ANK_REP_REGION"/>
    <property type="match status" value="3"/>
</dbReference>
<proteinExistence type="predicted"/>